<dbReference type="Pfam" id="PF00496">
    <property type="entry name" value="SBP_bac_5"/>
    <property type="match status" value="1"/>
</dbReference>
<dbReference type="InterPro" id="IPR000914">
    <property type="entry name" value="SBP_5_dom"/>
</dbReference>
<feature type="domain" description="Solute-binding protein family 5" evidence="1">
    <location>
        <begin position="14"/>
        <end position="121"/>
    </location>
</feature>
<evidence type="ECO:0000313" key="2">
    <source>
        <dbReference type="EMBL" id="EPX85562.1"/>
    </source>
</evidence>
<dbReference type="SUPFAM" id="SSF53850">
    <property type="entry name" value="Periplasmic binding protein-like II"/>
    <property type="match status" value="1"/>
</dbReference>
<dbReference type="EMBL" id="APVH01000008">
    <property type="protein sequence ID" value="EPX85562.1"/>
    <property type="molecule type" value="Genomic_DNA"/>
</dbReference>
<keyword evidence="3" id="KW-1185">Reference proteome</keyword>
<evidence type="ECO:0000259" key="1">
    <source>
        <dbReference type="Pfam" id="PF00496"/>
    </source>
</evidence>
<evidence type="ECO:0000313" key="3">
    <source>
        <dbReference type="Proteomes" id="UP000015347"/>
    </source>
</evidence>
<dbReference type="STRING" id="1123237.Salmuc_04833"/>
<dbReference type="Gene3D" id="3.40.190.10">
    <property type="entry name" value="Periplasmic binding protein-like II"/>
    <property type="match status" value="1"/>
</dbReference>
<protein>
    <submittedName>
        <fullName evidence="2">Oligopeptide ABC transporter, periplasmic oligopeptide-binding protein OppA</fullName>
    </submittedName>
</protein>
<sequence length="221" mass="25027">MTHSSDASRLGDRRNLRAASRLLDEAGWAVGDDGIRRNEAGQTLDVNMLIPTNIDPTVESMHETFVQNLEQIGVNASFERVDPSQYTLRRRERDYDILYSTRYSSFLSTGGGLTQMYGSREAEFSLFNPAGLASPLVDAILEASFVAESQEETDVALKALDRALRHEFFVIPTGYIADHWVAYYDMYEHPEDVAPYDLGYLSYWWVNPEKEEALREAGVIN</sequence>
<accession>S9R0Z8</accession>
<dbReference type="Proteomes" id="UP000015347">
    <property type="component" value="Unassembled WGS sequence"/>
</dbReference>
<dbReference type="Gene3D" id="3.10.105.10">
    <property type="entry name" value="Dipeptide-binding Protein, Domain 3"/>
    <property type="match status" value="1"/>
</dbReference>
<dbReference type="eggNOG" id="COG4166">
    <property type="taxonomic scope" value="Bacteria"/>
</dbReference>
<organism evidence="2 3">
    <name type="scientific">Salipiger mucosus DSM 16094</name>
    <dbReference type="NCBI Taxonomy" id="1123237"/>
    <lineage>
        <taxon>Bacteria</taxon>
        <taxon>Pseudomonadati</taxon>
        <taxon>Pseudomonadota</taxon>
        <taxon>Alphaproteobacteria</taxon>
        <taxon>Rhodobacterales</taxon>
        <taxon>Roseobacteraceae</taxon>
        <taxon>Salipiger</taxon>
    </lineage>
</organism>
<reference evidence="3" key="1">
    <citation type="journal article" date="2014" name="Stand. Genomic Sci.">
        <title>Genome sequence of the exopolysaccharide-producing Salipiger mucosus type strain (DSM 16094(T)), a moderately halophilic member of the Roseobacter clade.</title>
        <authorList>
            <person name="Riedel T."/>
            <person name="Spring S."/>
            <person name="Fiebig A."/>
            <person name="Petersen J."/>
            <person name="Kyrpides N.C."/>
            <person name="Goker M."/>
            <person name="Klenk H.P."/>
        </authorList>
    </citation>
    <scope>NUCLEOTIDE SEQUENCE [LARGE SCALE GENOMIC DNA]</scope>
    <source>
        <strain evidence="3">DSM 16094</strain>
    </source>
</reference>
<name>S9R0Z8_9RHOB</name>
<proteinExistence type="predicted"/>
<dbReference type="AlphaFoldDB" id="S9R0Z8"/>
<dbReference type="HOGENOM" id="CLU_094129_0_0_5"/>
<gene>
    <name evidence="2" type="ORF">Salmuc_04833</name>
</gene>
<comment type="caution">
    <text evidence="2">The sequence shown here is derived from an EMBL/GenBank/DDBJ whole genome shotgun (WGS) entry which is preliminary data.</text>
</comment>